<comment type="similarity">
    <text evidence="3">Belongs to the Ahb/Nir family.</text>
</comment>
<sequence length="329" mass="36956">MVSDLSPSAFQLLNAWQHGFPLEPRPFRKLGLLLGLSEQTVLDYLQGWQAEGIISRIGPVLNPACMSSTLVGMHVPTSDLAAVADWISALPAVNHNYEREHAINLWFVLTCATAQERQATLEHIARHTGLLPLSLPMLRAYHIDLGFSLVKHAKLVTSPLASSDTLPVSGSPERKLLECALQGLEIHAEPFKRLAEQTHLDEKQVLQYIQKFLEQGLFRRFGVVLRHRALGYQANAMCVWTIPQKRIDTLGEQIAQQAGITLCYQRQPLPPHWHHNLFCMIHGKDRQNVLADHAALNTLLGMDQFPHEVLFSTRCFKQRGALLGPVHHD</sequence>
<evidence type="ECO:0000256" key="3">
    <source>
        <dbReference type="ARBA" id="ARBA00023457"/>
    </source>
</evidence>
<reference evidence="8 9" key="1">
    <citation type="submission" date="2022-11" db="EMBL/GenBank/DDBJ databases">
        <title>Biodiversity and phylogenetic relationships of bacteria.</title>
        <authorList>
            <person name="Machado R.A.R."/>
            <person name="Bhat A."/>
            <person name="Loulou A."/>
            <person name="Kallel S."/>
        </authorList>
    </citation>
    <scope>NUCLEOTIDE SEQUENCE [LARGE SCALE GENOMIC DNA]</scope>
    <source>
        <strain evidence="8 9">DSM 13975</strain>
    </source>
</reference>
<dbReference type="Pfam" id="PF22451">
    <property type="entry name" value="NirdL-like_HTH"/>
    <property type="match status" value="2"/>
</dbReference>
<evidence type="ECO:0000259" key="6">
    <source>
        <dbReference type="Pfam" id="PF17805"/>
    </source>
</evidence>
<evidence type="ECO:0000256" key="4">
    <source>
        <dbReference type="ARBA" id="ARBA00023471"/>
    </source>
</evidence>
<dbReference type="InterPro" id="IPR053953">
    <property type="entry name" value="NirdL-like_HTH"/>
</dbReference>
<proteinExistence type="inferred from homology"/>
<comment type="pathway">
    <text evidence="2">Porphyrin-containing compound metabolism.</text>
</comment>
<accession>A0ABT3VJ80</accession>
<evidence type="ECO:0000313" key="8">
    <source>
        <dbReference type="EMBL" id="MCX5463554.1"/>
    </source>
</evidence>
<feature type="domain" description="Siroheme decarboxylase AsnC-like ligand binding" evidence="6">
    <location>
        <begin position="67"/>
        <end position="140"/>
    </location>
</feature>
<dbReference type="PANTHER" id="PTHR43413">
    <property type="entry name" value="TRANSCRIPTIONAL REGULATOR, ASNC FAMILY"/>
    <property type="match status" value="1"/>
</dbReference>
<dbReference type="Proteomes" id="UP001209916">
    <property type="component" value="Unassembled WGS sequence"/>
</dbReference>
<keyword evidence="9" id="KW-1185">Reference proteome</keyword>
<evidence type="ECO:0000313" key="9">
    <source>
        <dbReference type="Proteomes" id="UP001209916"/>
    </source>
</evidence>
<dbReference type="InterPro" id="IPR040523">
    <property type="entry name" value="AsnC_trans_reg2"/>
</dbReference>
<evidence type="ECO:0000256" key="2">
    <source>
        <dbReference type="ARBA" id="ARBA00023444"/>
    </source>
</evidence>
<dbReference type="EC" id="4.1.1.111" evidence="4"/>
<evidence type="ECO:0000256" key="5">
    <source>
        <dbReference type="ARBA" id="ARBA00048470"/>
    </source>
</evidence>
<keyword evidence="1" id="KW-0456">Lyase</keyword>
<evidence type="ECO:0000259" key="7">
    <source>
        <dbReference type="Pfam" id="PF22451"/>
    </source>
</evidence>
<dbReference type="PANTHER" id="PTHR43413:SF1">
    <property type="entry name" value="SIROHEME DECARBOXYLASE NIRL SUBUNIT"/>
    <property type="match status" value="1"/>
</dbReference>
<feature type="domain" description="Siroheme decarboxylase NirL-like HTH" evidence="7">
    <location>
        <begin position="11"/>
        <end position="54"/>
    </location>
</feature>
<gene>
    <name evidence="8" type="ORF">OSH09_05115</name>
</gene>
<evidence type="ECO:0000256" key="1">
    <source>
        <dbReference type="ARBA" id="ARBA00023239"/>
    </source>
</evidence>
<name>A0ABT3VJ80_9BURK</name>
<dbReference type="InterPro" id="IPR050684">
    <property type="entry name" value="HTH-Siroheme_Decarb"/>
</dbReference>
<dbReference type="RefSeq" id="WP_266120360.1">
    <property type="nucleotide sequence ID" value="NZ_JAPKNA010000001.1"/>
</dbReference>
<protein>
    <recommendedName>
        <fullName evidence="4">siroheme decarboxylase</fullName>
        <ecNumber evidence="4">4.1.1.111</ecNumber>
    </recommendedName>
</protein>
<comment type="caution">
    <text evidence="8">The sequence shown here is derived from an EMBL/GenBank/DDBJ whole genome shotgun (WGS) entry which is preliminary data.</text>
</comment>
<dbReference type="EMBL" id="JAPKNA010000001">
    <property type="protein sequence ID" value="MCX5463554.1"/>
    <property type="molecule type" value="Genomic_DNA"/>
</dbReference>
<dbReference type="Pfam" id="PF17805">
    <property type="entry name" value="AsnC_trans_reg2"/>
    <property type="match status" value="2"/>
</dbReference>
<comment type="catalytic activity">
    <reaction evidence="5">
        <text>siroheme + 2 H(+) = 12,18-didecarboxysiroheme + 2 CO2</text>
        <dbReference type="Rhea" id="RHEA:19093"/>
        <dbReference type="ChEBI" id="CHEBI:15378"/>
        <dbReference type="ChEBI" id="CHEBI:16526"/>
        <dbReference type="ChEBI" id="CHEBI:60052"/>
        <dbReference type="ChEBI" id="CHEBI:140497"/>
        <dbReference type="EC" id="4.1.1.111"/>
    </reaction>
</comment>
<feature type="domain" description="Siroheme decarboxylase NirL-like HTH" evidence="7">
    <location>
        <begin position="173"/>
        <end position="219"/>
    </location>
</feature>
<feature type="domain" description="Siroheme decarboxylase AsnC-like ligand binding" evidence="6">
    <location>
        <begin position="230"/>
        <end position="317"/>
    </location>
</feature>
<organism evidence="8 9">
    <name type="scientific">Alcaligenes parafaecalis</name>
    <dbReference type="NCBI Taxonomy" id="171260"/>
    <lineage>
        <taxon>Bacteria</taxon>
        <taxon>Pseudomonadati</taxon>
        <taxon>Pseudomonadota</taxon>
        <taxon>Betaproteobacteria</taxon>
        <taxon>Burkholderiales</taxon>
        <taxon>Alcaligenaceae</taxon>
        <taxon>Alcaligenes</taxon>
    </lineage>
</organism>
<dbReference type="Gene3D" id="3.30.70.3460">
    <property type="match status" value="2"/>
</dbReference>